<name>A0A0A9BGU3_ARUDO</name>
<protein>
    <submittedName>
        <fullName evidence="1">Uncharacterized protein</fullName>
    </submittedName>
</protein>
<proteinExistence type="predicted"/>
<sequence>MPTDLSDHSPWPIGTMTDCPMDGCGAFPEGSKDEWYVCRTSMSSRAYGGVGGF</sequence>
<reference evidence="1" key="1">
    <citation type="submission" date="2014-09" db="EMBL/GenBank/DDBJ databases">
        <authorList>
            <person name="Magalhaes I.L.F."/>
            <person name="Oliveira U."/>
            <person name="Santos F.R."/>
            <person name="Vidigal T.H.D.A."/>
            <person name="Brescovit A.D."/>
            <person name="Santos A.J."/>
        </authorList>
    </citation>
    <scope>NUCLEOTIDE SEQUENCE</scope>
    <source>
        <tissue evidence="1">Shoot tissue taken approximately 20 cm above the soil surface</tissue>
    </source>
</reference>
<reference evidence="1" key="2">
    <citation type="journal article" date="2015" name="Data Brief">
        <title>Shoot transcriptome of the giant reed, Arundo donax.</title>
        <authorList>
            <person name="Barrero R.A."/>
            <person name="Guerrero F.D."/>
            <person name="Moolhuijzen P."/>
            <person name="Goolsby J.A."/>
            <person name="Tidwell J."/>
            <person name="Bellgard S.E."/>
            <person name="Bellgard M.I."/>
        </authorList>
    </citation>
    <scope>NUCLEOTIDE SEQUENCE</scope>
    <source>
        <tissue evidence="1">Shoot tissue taken approximately 20 cm above the soil surface</tissue>
    </source>
</reference>
<dbReference type="EMBL" id="GBRH01237440">
    <property type="protein sequence ID" value="JAD60455.1"/>
    <property type="molecule type" value="Transcribed_RNA"/>
</dbReference>
<accession>A0A0A9BGU3</accession>
<dbReference type="AlphaFoldDB" id="A0A0A9BGU3"/>
<organism evidence="1">
    <name type="scientific">Arundo donax</name>
    <name type="common">Giant reed</name>
    <name type="synonym">Donax arundinaceus</name>
    <dbReference type="NCBI Taxonomy" id="35708"/>
    <lineage>
        <taxon>Eukaryota</taxon>
        <taxon>Viridiplantae</taxon>
        <taxon>Streptophyta</taxon>
        <taxon>Embryophyta</taxon>
        <taxon>Tracheophyta</taxon>
        <taxon>Spermatophyta</taxon>
        <taxon>Magnoliopsida</taxon>
        <taxon>Liliopsida</taxon>
        <taxon>Poales</taxon>
        <taxon>Poaceae</taxon>
        <taxon>PACMAD clade</taxon>
        <taxon>Arundinoideae</taxon>
        <taxon>Arundineae</taxon>
        <taxon>Arundo</taxon>
    </lineage>
</organism>
<evidence type="ECO:0000313" key="1">
    <source>
        <dbReference type="EMBL" id="JAD60455.1"/>
    </source>
</evidence>